<evidence type="ECO:0000313" key="2">
    <source>
        <dbReference type="Proteomes" id="UP000265618"/>
    </source>
</evidence>
<protein>
    <submittedName>
        <fullName evidence="1">Uncharacterized protein</fullName>
    </submittedName>
</protein>
<dbReference type="AlphaFoldDB" id="A0A391NV55"/>
<dbReference type="Proteomes" id="UP000265618">
    <property type="component" value="Unassembled WGS sequence"/>
</dbReference>
<evidence type="ECO:0000313" key="1">
    <source>
        <dbReference type="EMBL" id="GCA65045.1"/>
    </source>
</evidence>
<feature type="non-terminal residue" evidence="1">
    <location>
        <position position="1"/>
    </location>
</feature>
<proteinExistence type="predicted"/>
<name>A0A391NV55_9EUKA</name>
<dbReference type="EMBL" id="BDIP01009557">
    <property type="protein sequence ID" value="GCA65045.1"/>
    <property type="molecule type" value="Genomic_DNA"/>
</dbReference>
<feature type="non-terminal residue" evidence="1">
    <location>
        <position position="240"/>
    </location>
</feature>
<reference evidence="1 2" key="1">
    <citation type="journal article" date="2018" name="PLoS ONE">
        <title>The draft genome of Kipferlia bialata reveals reductive genome evolution in fornicate parasites.</title>
        <authorList>
            <person name="Tanifuji G."/>
            <person name="Takabayashi S."/>
            <person name="Kume K."/>
            <person name="Takagi M."/>
            <person name="Nakayama T."/>
            <person name="Kamikawa R."/>
            <person name="Inagaki Y."/>
            <person name="Hashimoto T."/>
        </authorList>
    </citation>
    <scope>NUCLEOTIDE SEQUENCE [LARGE SCALE GENOMIC DNA]</scope>
    <source>
        <strain evidence="1">NY0173</strain>
    </source>
</reference>
<organism evidence="1 2">
    <name type="scientific">Kipferlia bialata</name>
    <dbReference type="NCBI Taxonomy" id="797122"/>
    <lineage>
        <taxon>Eukaryota</taxon>
        <taxon>Metamonada</taxon>
        <taxon>Carpediemonas-like organisms</taxon>
        <taxon>Kipferlia</taxon>
    </lineage>
</organism>
<accession>A0A391NV55</accession>
<comment type="caution">
    <text evidence="1">The sequence shown here is derived from an EMBL/GenBank/DDBJ whole genome shotgun (WGS) entry which is preliminary data.</text>
</comment>
<keyword evidence="2" id="KW-1185">Reference proteome</keyword>
<sequence>ASDSDICVVRNGLGKAPLHPSEHRVGCLLLHLPVLVTGPFSLPEGLPRDKHIRYIDCRQPPEKLRYVPKSTGRPCLSLRTTYAEAYPMIFLDPSDVAIACSISGCAEDGVVTEDSPETSVYKYLSMSFRQGPDKDGLLAAVSSAFGSSVDMEREEGPPEFGEGDGILSGEGLYAAKWLSALLAAPSRIVWIETPCIPTALAIVDHASKLSGASYLFRRHSDEFAAPDKNAKNDWQVVDAS</sequence>
<gene>
    <name evidence="1" type="ORF">KIPB_016107</name>
</gene>